<dbReference type="PROSITE" id="PS50893">
    <property type="entry name" value="ABC_TRANSPORTER_2"/>
    <property type="match status" value="1"/>
</dbReference>
<dbReference type="AlphaFoldDB" id="A0A1G5RQE1"/>
<feature type="domain" description="ABC transporter" evidence="5">
    <location>
        <begin position="8"/>
        <end position="246"/>
    </location>
</feature>
<dbReference type="RefSeq" id="WP_092588957.1">
    <property type="nucleotide sequence ID" value="NZ_FMWL01000001.1"/>
</dbReference>
<dbReference type="InterPro" id="IPR027417">
    <property type="entry name" value="P-loop_NTPase"/>
</dbReference>
<keyword evidence="3" id="KW-0547">Nucleotide-binding</keyword>
<sequence length="263" mass="29258">MIKVSGLIKIYKLTKRQMRQRKEKENVKTAVGGIDFEVKPGEIFGLLGPNGAGKTTTLRCVSTLLSPTEGTIQVCGFDTVEQGVEVRRRIAFLTNELKLDGHFTPRYTIRYFGSLYGMSTSEIEIRAEALFKTFGIEGFQDTKIDDLSTGMKQKLSIAVSLIHDPEVVIFDEPTNGLDIVTARTVTDYLLSLKAQGKTIIISTHIMSVAEKLCDRFAVILNGEIAAQGTLEEVLEEVGESDLEDAFFRLYQRQNPEAKEVVRA</sequence>
<accession>A0A1G5RQE1</accession>
<dbReference type="InterPro" id="IPR003593">
    <property type="entry name" value="AAA+_ATPase"/>
</dbReference>
<gene>
    <name evidence="6" type="ORF">SAMN03080599_00131</name>
</gene>
<protein>
    <submittedName>
        <fullName evidence="6">Sodium transport system ATP-binding protein</fullName>
    </submittedName>
</protein>
<dbReference type="InterPro" id="IPR050763">
    <property type="entry name" value="ABC_transporter_ATP-binding"/>
</dbReference>
<name>A0A1G5RQE1_9FIRM</name>
<evidence type="ECO:0000256" key="4">
    <source>
        <dbReference type="ARBA" id="ARBA00022840"/>
    </source>
</evidence>
<dbReference type="GO" id="GO:0016887">
    <property type="term" value="F:ATP hydrolysis activity"/>
    <property type="evidence" value="ECO:0007669"/>
    <property type="project" value="InterPro"/>
</dbReference>
<dbReference type="SUPFAM" id="SSF52540">
    <property type="entry name" value="P-loop containing nucleoside triphosphate hydrolases"/>
    <property type="match status" value="1"/>
</dbReference>
<evidence type="ECO:0000256" key="2">
    <source>
        <dbReference type="ARBA" id="ARBA00022448"/>
    </source>
</evidence>
<dbReference type="STRING" id="1120920.SAMN03080599_00131"/>
<dbReference type="Gene3D" id="3.40.50.300">
    <property type="entry name" value="P-loop containing nucleotide triphosphate hydrolases"/>
    <property type="match status" value="1"/>
</dbReference>
<keyword evidence="7" id="KW-1185">Reference proteome</keyword>
<comment type="similarity">
    <text evidence="1">Belongs to the ABC transporter superfamily.</text>
</comment>
<evidence type="ECO:0000313" key="7">
    <source>
        <dbReference type="Proteomes" id="UP000199208"/>
    </source>
</evidence>
<dbReference type="SMART" id="SM00382">
    <property type="entry name" value="AAA"/>
    <property type="match status" value="1"/>
</dbReference>
<evidence type="ECO:0000259" key="5">
    <source>
        <dbReference type="PROSITE" id="PS50893"/>
    </source>
</evidence>
<dbReference type="PANTHER" id="PTHR42711:SF5">
    <property type="entry name" value="ABC TRANSPORTER ATP-BINDING PROTEIN NATA"/>
    <property type="match status" value="1"/>
</dbReference>
<organism evidence="6 7">
    <name type="scientific">Acidaminobacter hydrogenoformans DSM 2784</name>
    <dbReference type="NCBI Taxonomy" id="1120920"/>
    <lineage>
        <taxon>Bacteria</taxon>
        <taxon>Bacillati</taxon>
        <taxon>Bacillota</taxon>
        <taxon>Clostridia</taxon>
        <taxon>Peptostreptococcales</taxon>
        <taxon>Acidaminobacteraceae</taxon>
        <taxon>Acidaminobacter</taxon>
    </lineage>
</organism>
<reference evidence="6 7" key="1">
    <citation type="submission" date="2016-10" db="EMBL/GenBank/DDBJ databases">
        <authorList>
            <person name="de Groot N.N."/>
        </authorList>
    </citation>
    <scope>NUCLEOTIDE SEQUENCE [LARGE SCALE GENOMIC DNA]</scope>
    <source>
        <strain evidence="6 7">DSM 2784</strain>
    </source>
</reference>
<evidence type="ECO:0000256" key="1">
    <source>
        <dbReference type="ARBA" id="ARBA00005417"/>
    </source>
</evidence>
<dbReference type="GO" id="GO:0005524">
    <property type="term" value="F:ATP binding"/>
    <property type="evidence" value="ECO:0007669"/>
    <property type="project" value="UniProtKB-KW"/>
</dbReference>
<dbReference type="InterPro" id="IPR003439">
    <property type="entry name" value="ABC_transporter-like_ATP-bd"/>
</dbReference>
<keyword evidence="4 6" id="KW-0067">ATP-binding</keyword>
<dbReference type="Pfam" id="PF00005">
    <property type="entry name" value="ABC_tran"/>
    <property type="match status" value="1"/>
</dbReference>
<dbReference type="Proteomes" id="UP000199208">
    <property type="component" value="Unassembled WGS sequence"/>
</dbReference>
<proteinExistence type="inferred from homology"/>
<dbReference type="OrthoDB" id="9804819at2"/>
<evidence type="ECO:0000256" key="3">
    <source>
        <dbReference type="ARBA" id="ARBA00022741"/>
    </source>
</evidence>
<keyword evidence="2" id="KW-0813">Transport</keyword>
<dbReference type="EMBL" id="FMWL01000001">
    <property type="protein sequence ID" value="SCZ76224.1"/>
    <property type="molecule type" value="Genomic_DNA"/>
</dbReference>
<evidence type="ECO:0000313" key="6">
    <source>
        <dbReference type="EMBL" id="SCZ76224.1"/>
    </source>
</evidence>
<dbReference type="PANTHER" id="PTHR42711">
    <property type="entry name" value="ABC TRANSPORTER ATP-BINDING PROTEIN"/>
    <property type="match status" value="1"/>
</dbReference>